<dbReference type="SUPFAM" id="SSF54523">
    <property type="entry name" value="Pili subunits"/>
    <property type="match status" value="1"/>
</dbReference>
<dbReference type="InterPro" id="IPR011453">
    <property type="entry name" value="DUF1559"/>
</dbReference>
<dbReference type="PATRIC" id="fig|595434.4.peg.2161"/>
<dbReference type="AlphaFoldDB" id="A0A0J1EJC1"/>
<evidence type="ECO:0000313" key="2">
    <source>
        <dbReference type="EMBL" id="KLU05629.1"/>
    </source>
</evidence>
<dbReference type="PANTHER" id="PTHR30093">
    <property type="entry name" value="GENERAL SECRETION PATHWAY PROTEIN G"/>
    <property type="match status" value="1"/>
</dbReference>
<dbReference type="Proteomes" id="UP000036367">
    <property type="component" value="Unassembled WGS sequence"/>
</dbReference>
<comment type="caution">
    <text evidence="2">The sequence shown here is derived from an EMBL/GenBank/DDBJ whole genome shotgun (WGS) entry which is preliminary data.</text>
</comment>
<feature type="domain" description="DUF1559" evidence="1">
    <location>
        <begin position="30"/>
        <end position="356"/>
    </location>
</feature>
<dbReference type="Gene3D" id="3.30.700.10">
    <property type="entry name" value="Glycoprotein, Type 4 Pilin"/>
    <property type="match status" value="1"/>
</dbReference>
<dbReference type="InterPro" id="IPR027558">
    <property type="entry name" value="Pre_pil_HX9DG_C"/>
</dbReference>
<dbReference type="NCBIfam" id="TIGR04294">
    <property type="entry name" value="pre_pil_HX9DG"/>
    <property type="match status" value="1"/>
</dbReference>
<accession>A0A0J1EJC1</accession>
<dbReference type="NCBIfam" id="TIGR02532">
    <property type="entry name" value="IV_pilin_GFxxxE"/>
    <property type="match status" value="1"/>
</dbReference>
<dbReference type="InterPro" id="IPR012902">
    <property type="entry name" value="N_methyl_site"/>
</dbReference>
<dbReference type="STRING" id="595434.RISK_002261"/>
<organism evidence="2 3">
    <name type="scientific">Rhodopirellula islandica</name>
    <dbReference type="NCBI Taxonomy" id="595434"/>
    <lineage>
        <taxon>Bacteria</taxon>
        <taxon>Pseudomonadati</taxon>
        <taxon>Planctomycetota</taxon>
        <taxon>Planctomycetia</taxon>
        <taxon>Pirellulales</taxon>
        <taxon>Pirellulaceae</taxon>
        <taxon>Rhodopirellula</taxon>
    </lineage>
</organism>
<reference evidence="2" key="1">
    <citation type="submission" date="2015-05" db="EMBL/GenBank/DDBJ databases">
        <title>Permanent draft genome of Rhodopirellula islandicus K833.</title>
        <authorList>
            <person name="Kizina J."/>
            <person name="Richter M."/>
            <person name="Glockner F.O."/>
            <person name="Harder J."/>
        </authorList>
    </citation>
    <scope>NUCLEOTIDE SEQUENCE [LARGE SCALE GENOMIC DNA]</scope>
    <source>
        <strain evidence="2">K833</strain>
    </source>
</reference>
<sequence length="401" mass="43278">MSRRGFTLVELLVVIAIIGVLVGLLLPAVQAAREAARRMSCSNNFKQLGLAIHNYHAAYNKMPMQATGTFDTHTATPEFWRNGDGANHYRLSILVGLTPFLEQQAIWEQITNPMVGRTDEGTGCPGGSNACPWPAMGPTPNQLQYIPWATQLPSLRCPSDPGSGLPSLGRTNYAACLGDSGAGSIWLGVRPYNYANKPGSGDFQRSRAAHRGVFVNGDQLQFRDILDGLSNTICMGEIASDMGDQDIRTRPLTGTSLQPEDAPQECMQYVAADRPQYWNGTAPMDGSAGNGRGYRWASSYTVYSAITTNLPPNRELCTTQNYAEQVTLPPSSRHQGGVHVLMADGAIKFITESIEAGNLDNPMVRQGGNAANFNQPGAKSPYGLWGALGTRAGKETFEADF</sequence>
<dbReference type="Pfam" id="PF07963">
    <property type="entry name" value="N_methyl"/>
    <property type="match status" value="1"/>
</dbReference>
<dbReference type="EMBL" id="LECT01000017">
    <property type="protein sequence ID" value="KLU05629.1"/>
    <property type="molecule type" value="Genomic_DNA"/>
</dbReference>
<dbReference type="InterPro" id="IPR045584">
    <property type="entry name" value="Pilin-like"/>
</dbReference>
<dbReference type="RefSeq" id="WP_236696166.1">
    <property type="nucleotide sequence ID" value="NZ_LECT01000017.1"/>
</dbReference>
<evidence type="ECO:0000259" key="1">
    <source>
        <dbReference type="Pfam" id="PF07596"/>
    </source>
</evidence>
<dbReference type="PANTHER" id="PTHR30093:SF2">
    <property type="entry name" value="TYPE II SECRETION SYSTEM PROTEIN H"/>
    <property type="match status" value="1"/>
</dbReference>
<keyword evidence="3" id="KW-1185">Reference proteome</keyword>
<protein>
    <submittedName>
        <fullName evidence="2">Type II protein secretion system</fullName>
    </submittedName>
</protein>
<name>A0A0J1EJC1_RHOIS</name>
<gene>
    <name evidence="2" type="ORF">RISK_002261</name>
</gene>
<evidence type="ECO:0000313" key="3">
    <source>
        <dbReference type="Proteomes" id="UP000036367"/>
    </source>
</evidence>
<proteinExistence type="predicted"/>
<dbReference type="Pfam" id="PF07596">
    <property type="entry name" value="SBP_bac_10"/>
    <property type="match status" value="1"/>
</dbReference>
<dbReference type="PROSITE" id="PS00409">
    <property type="entry name" value="PROKAR_NTER_METHYL"/>
    <property type="match status" value="1"/>
</dbReference>